<evidence type="ECO:0000256" key="2">
    <source>
        <dbReference type="ARBA" id="ARBA00008234"/>
    </source>
</evidence>
<evidence type="ECO:0000256" key="4">
    <source>
        <dbReference type="ARBA" id="ARBA00022723"/>
    </source>
</evidence>
<accession>A0ABD1F1K3</accession>
<dbReference type="PROSITE" id="PS50015">
    <property type="entry name" value="SAP_B"/>
    <property type="match status" value="1"/>
</dbReference>
<evidence type="ECO:0000256" key="13">
    <source>
        <dbReference type="PIRSR" id="PIRSR000948-1"/>
    </source>
</evidence>
<evidence type="ECO:0000256" key="10">
    <source>
        <dbReference type="ARBA" id="ARBA00023295"/>
    </source>
</evidence>
<proteinExistence type="inferred from homology"/>
<dbReference type="InterPro" id="IPR011001">
    <property type="entry name" value="Saposin-like"/>
</dbReference>
<dbReference type="GO" id="GO:0046872">
    <property type="term" value="F:metal ion binding"/>
    <property type="evidence" value="ECO:0007669"/>
    <property type="project" value="UniProtKB-KW"/>
</dbReference>
<keyword evidence="10 12" id="KW-0326">Glycosidase</keyword>
<dbReference type="EMBL" id="JBDJPC010000003">
    <property type="protein sequence ID" value="KAL1509127.1"/>
    <property type="molecule type" value="Genomic_DNA"/>
</dbReference>
<evidence type="ECO:0000256" key="9">
    <source>
        <dbReference type="ARBA" id="ARBA00023180"/>
    </source>
</evidence>
<keyword evidence="3" id="KW-0964">Secreted</keyword>
<evidence type="ECO:0000256" key="12">
    <source>
        <dbReference type="PIRNR" id="PIRNR000948"/>
    </source>
</evidence>
<keyword evidence="8 14" id="KW-1015">Disulfide bond</keyword>
<dbReference type="InterPro" id="IPR029052">
    <property type="entry name" value="Metallo-depent_PP-like"/>
</dbReference>
<gene>
    <name evidence="17" type="ORF">ABEB36_003915</name>
</gene>
<comment type="similarity">
    <text evidence="2 12">Belongs to the acid sphingomyelinase family.</text>
</comment>
<evidence type="ECO:0000256" key="8">
    <source>
        <dbReference type="ARBA" id="ARBA00023157"/>
    </source>
</evidence>
<keyword evidence="4 13" id="KW-0479">Metal-binding</keyword>
<comment type="catalytic activity">
    <reaction evidence="11">
        <text>a sphingomyelin + H2O = phosphocholine + an N-acylsphing-4-enine + H(+)</text>
        <dbReference type="Rhea" id="RHEA:19253"/>
        <dbReference type="ChEBI" id="CHEBI:15377"/>
        <dbReference type="ChEBI" id="CHEBI:15378"/>
        <dbReference type="ChEBI" id="CHEBI:17636"/>
        <dbReference type="ChEBI" id="CHEBI:52639"/>
        <dbReference type="ChEBI" id="CHEBI:295975"/>
        <dbReference type="EC" id="3.1.4.12"/>
    </reaction>
    <physiologicalReaction direction="left-to-right" evidence="11">
        <dbReference type="Rhea" id="RHEA:19254"/>
    </physiologicalReaction>
</comment>
<evidence type="ECO:0000256" key="3">
    <source>
        <dbReference type="ARBA" id="ARBA00022525"/>
    </source>
</evidence>
<feature type="binding site" evidence="13">
    <location>
        <position position="451"/>
    </location>
    <ligand>
        <name>Zn(2+)</name>
        <dbReference type="ChEBI" id="CHEBI:29105"/>
        <label>1</label>
    </ligand>
</feature>
<feature type="signal peptide" evidence="15">
    <location>
        <begin position="1"/>
        <end position="21"/>
    </location>
</feature>
<dbReference type="InterPro" id="IPR011160">
    <property type="entry name" value="Sphingomy_PDE"/>
</dbReference>
<organism evidence="17 18">
    <name type="scientific">Hypothenemus hampei</name>
    <name type="common">Coffee berry borer</name>
    <dbReference type="NCBI Taxonomy" id="57062"/>
    <lineage>
        <taxon>Eukaryota</taxon>
        <taxon>Metazoa</taxon>
        <taxon>Ecdysozoa</taxon>
        <taxon>Arthropoda</taxon>
        <taxon>Hexapoda</taxon>
        <taxon>Insecta</taxon>
        <taxon>Pterygota</taxon>
        <taxon>Neoptera</taxon>
        <taxon>Endopterygota</taxon>
        <taxon>Coleoptera</taxon>
        <taxon>Polyphaga</taxon>
        <taxon>Cucujiformia</taxon>
        <taxon>Curculionidae</taxon>
        <taxon>Scolytinae</taxon>
        <taxon>Hypothenemus</taxon>
    </lineage>
</organism>
<evidence type="ECO:0000259" key="16">
    <source>
        <dbReference type="PROSITE" id="PS50015"/>
    </source>
</evidence>
<dbReference type="PANTHER" id="PTHR10340">
    <property type="entry name" value="SPHINGOMYELIN PHOSPHODIESTERASE"/>
    <property type="match status" value="1"/>
</dbReference>
<evidence type="ECO:0000313" key="18">
    <source>
        <dbReference type="Proteomes" id="UP001566132"/>
    </source>
</evidence>
<dbReference type="EC" id="3.1.4.12" evidence="12"/>
<evidence type="ECO:0000256" key="1">
    <source>
        <dbReference type="ARBA" id="ARBA00004613"/>
    </source>
</evidence>
<evidence type="ECO:0000256" key="14">
    <source>
        <dbReference type="PIRSR" id="PIRSR000948-2"/>
    </source>
</evidence>
<evidence type="ECO:0000256" key="5">
    <source>
        <dbReference type="ARBA" id="ARBA00022729"/>
    </source>
</evidence>
<name>A0ABD1F1K3_HYPHA</name>
<reference evidence="17 18" key="1">
    <citation type="submission" date="2024-05" db="EMBL/GenBank/DDBJ databases">
        <title>Genetic variation in Jamaican populations of the coffee berry borer (Hypothenemus hampei).</title>
        <authorList>
            <person name="Errbii M."/>
            <person name="Myrie A."/>
        </authorList>
    </citation>
    <scope>NUCLEOTIDE SEQUENCE [LARGE SCALE GENOMIC DNA]</scope>
    <source>
        <strain evidence="17">JA-Hopewell-2020-01-JO</strain>
        <tissue evidence="17">Whole body</tissue>
    </source>
</reference>
<dbReference type="Pfam" id="PF00149">
    <property type="entry name" value="Metallophos"/>
    <property type="match status" value="1"/>
</dbReference>
<dbReference type="GO" id="GO:0006685">
    <property type="term" value="P:sphingomyelin catabolic process"/>
    <property type="evidence" value="ECO:0007669"/>
    <property type="project" value="UniProtKB-UniRule"/>
</dbReference>
<feature type="disulfide bond" evidence="14">
    <location>
        <begin position="80"/>
        <end position="159"/>
    </location>
</feature>
<dbReference type="SUPFAM" id="SSF56300">
    <property type="entry name" value="Metallo-dependent phosphatases"/>
    <property type="match status" value="1"/>
</dbReference>
<dbReference type="InterPro" id="IPR045473">
    <property type="entry name" value="ASM_C"/>
</dbReference>
<feature type="disulfide bond" evidence="14">
    <location>
        <begin position="112"/>
        <end position="123"/>
    </location>
</feature>
<dbReference type="GO" id="GO:0016020">
    <property type="term" value="C:membrane"/>
    <property type="evidence" value="ECO:0007669"/>
    <property type="project" value="GOC"/>
</dbReference>
<keyword evidence="5 15" id="KW-0732">Signal</keyword>
<protein>
    <recommendedName>
        <fullName evidence="12">Sphingomyelin phosphodiesterase</fullName>
        <ecNumber evidence="12">3.1.4.12</ecNumber>
    </recommendedName>
</protein>
<feature type="binding site" evidence="13">
    <location>
        <position position="267"/>
    </location>
    <ligand>
        <name>Zn(2+)</name>
        <dbReference type="ChEBI" id="CHEBI:29105"/>
        <label>1</label>
    </ligand>
</feature>
<evidence type="ECO:0000313" key="17">
    <source>
        <dbReference type="EMBL" id="KAL1509127.1"/>
    </source>
</evidence>
<dbReference type="Proteomes" id="UP001566132">
    <property type="component" value="Unassembled WGS sequence"/>
</dbReference>
<feature type="disulfide bond" evidence="14">
    <location>
        <begin position="576"/>
        <end position="580"/>
    </location>
</feature>
<feature type="binding site" evidence="13">
    <location>
        <position position="267"/>
    </location>
    <ligand>
        <name>Zn(2+)</name>
        <dbReference type="ChEBI" id="CHEBI:29105"/>
        <label>2</label>
    </ligand>
</feature>
<dbReference type="PANTHER" id="PTHR10340:SF29">
    <property type="entry name" value="SPHINGOMYELIN PHOSPHODIESTERASE"/>
    <property type="match status" value="1"/>
</dbReference>
<feature type="domain" description="Saposin B-type" evidence="16">
    <location>
        <begin position="76"/>
        <end position="163"/>
    </location>
</feature>
<feature type="binding site" evidence="13">
    <location>
        <position position="199"/>
    </location>
    <ligand>
        <name>Zn(2+)</name>
        <dbReference type="ChEBI" id="CHEBI:29105"/>
        <label>1</label>
    </ligand>
</feature>
<dbReference type="InterPro" id="IPR008139">
    <property type="entry name" value="SaposinB_dom"/>
</dbReference>
<evidence type="ECO:0000256" key="11">
    <source>
        <dbReference type="ARBA" id="ARBA00047268"/>
    </source>
</evidence>
<dbReference type="CDD" id="cd00842">
    <property type="entry name" value="MPP_ASMase"/>
    <property type="match status" value="1"/>
</dbReference>
<evidence type="ECO:0000256" key="15">
    <source>
        <dbReference type="SAM" id="SignalP"/>
    </source>
</evidence>
<sequence>MTIKMLVKFLWVTCLILPSLSLPHDEHEAVKEVKEGFKEYIETKVRPLYLDDALKKIQLPHFFRKNDPFKDISISDQSLCDLCVAFVELILIERTAWNFSDIAIKTEGTAICELLGIETARVCEGTVDTNADILLYIIDNNPSLDAKKVCDLVLQSRHCNSSTDNVDWQVDIPSGQSLPRPQPADVPPYIRVLHLTDMHVDPMYTSNKTTKCKEPLCCQSDQDDAGDGTESCGYWAQYANDVSENLSNEVIRFANTFEVDYIYYTGDIISHRMWNTSQESNSKTIQEFLQNLKTGFNAPVFPVLGNHESSPLNQFVSNTDGVPNNLSTKWLFDLIQKEWSEWLPDSTLDTISKGGYYTVSPRKGFRIIVINTNVAYNVNWWLLEDDHDPFGQLAWLVDTLKQAEAAGESVHILGHIPTGSQDVYKIWAREYNRIINRFANTITGQFNGHVHIDTLQVHYNISNTEQAINVAWNGASIVPFDLANPSFKIYYLNNETFNIVDIDQWTFNLTLANENGGQKPDWYKIYSFKEAFRVSSLKPQDIGNLLVTMAKNHTMLEEYHLYRFKNSDDPFVTAGCDQDCQKKYLCEFSRSVFGDTAKCDYLKKIYDENTNLN</sequence>
<evidence type="ECO:0000256" key="6">
    <source>
        <dbReference type="ARBA" id="ARBA00022801"/>
    </source>
</evidence>
<dbReference type="Pfam" id="PF19272">
    <property type="entry name" value="ASMase_C"/>
    <property type="match status" value="1"/>
</dbReference>
<dbReference type="Gene3D" id="3.60.21.10">
    <property type="match status" value="1"/>
</dbReference>
<dbReference type="GO" id="GO:0046513">
    <property type="term" value="P:ceramide biosynthetic process"/>
    <property type="evidence" value="ECO:0007669"/>
    <property type="project" value="UniProtKB-ARBA"/>
</dbReference>
<dbReference type="GO" id="GO:0004767">
    <property type="term" value="F:sphingomyelin phosphodiesterase activity"/>
    <property type="evidence" value="ECO:0007669"/>
    <property type="project" value="UniProtKB-UniRule"/>
</dbReference>
<comment type="cofactor">
    <cofactor evidence="13">
        <name>Zn(2+)</name>
        <dbReference type="ChEBI" id="CHEBI:29105"/>
    </cofactor>
    <text evidence="13">Binds 2 Zn(2+) ions per subunit.</text>
</comment>
<dbReference type="GO" id="GO:0016798">
    <property type="term" value="F:hydrolase activity, acting on glycosyl bonds"/>
    <property type="evidence" value="ECO:0007669"/>
    <property type="project" value="UniProtKB-KW"/>
</dbReference>
<dbReference type="AlphaFoldDB" id="A0ABD1F1K3"/>
<feature type="binding site" evidence="13">
    <location>
        <position position="306"/>
    </location>
    <ligand>
        <name>Zn(2+)</name>
        <dbReference type="ChEBI" id="CHEBI:29105"/>
        <label>2</label>
    </ligand>
</feature>
<comment type="caution">
    <text evidence="17">The sequence shown here is derived from an EMBL/GenBank/DDBJ whole genome shotgun (WGS) entry which is preliminary data.</text>
</comment>
<dbReference type="InterPro" id="IPR004843">
    <property type="entry name" value="Calcineurin-like_PHP"/>
</dbReference>
<evidence type="ECO:0000256" key="7">
    <source>
        <dbReference type="ARBA" id="ARBA00022833"/>
    </source>
</evidence>
<keyword evidence="7 13" id="KW-0862">Zinc</keyword>
<dbReference type="PIRSF" id="PIRSF000948">
    <property type="entry name" value="Sphingomy_PDE"/>
    <property type="match status" value="1"/>
</dbReference>
<comment type="function">
    <text evidence="12">Converts sphingomyelin to ceramide.</text>
</comment>
<feature type="binding site" evidence="13">
    <location>
        <position position="415"/>
    </location>
    <ligand>
        <name>Zn(2+)</name>
        <dbReference type="ChEBI" id="CHEBI:29105"/>
        <label>2</label>
    </ligand>
</feature>
<keyword evidence="6 12" id="KW-0378">Hydrolase</keyword>
<dbReference type="SUPFAM" id="SSF47862">
    <property type="entry name" value="Saposin"/>
    <property type="match status" value="1"/>
</dbReference>
<feature type="chain" id="PRO_5044894158" description="Sphingomyelin phosphodiesterase" evidence="15">
    <location>
        <begin position="22"/>
        <end position="613"/>
    </location>
</feature>
<dbReference type="GO" id="GO:0005576">
    <property type="term" value="C:extracellular region"/>
    <property type="evidence" value="ECO:0007669"/>
    <property type="project" value="UniProtKB-SubCell"/>
</dbReference>
<feature type="binding site" evidence="13">
    <location>
        <position position="197"/>
    </location>
    <ligand>
        <name>Zn(2+)</name>
        <dbReference type="ChEBI" id="CHEBI:29105"/>
        <label>1</label>
    </ligand>
</feature>
<comment type="subcellular location">
    <subcellularLocation>
        <location evidence="1">Secreted</location>
    </subcellularLocation>
</comment>
<dbReference type="InterPro" id="IPR041805">
    <property type="entry name" value="ASMase/PPN1_MPP"/>
</dbReference>
<feature type="binding site" evidence="13">
    <location>
        <position position="449"/>
    </location>
    <ligand>
        <name>Zn(2+)</name>
        <dbReference type="ChEBI" id="CHEBI:29105"/>
        <label>2</label>
    </ligand>
</feature>
<keyword evidence="18" id="KW-1185">Reference proteome</keyword>
<feature type="disulfide bond" evidence="14">
    <location>
        <begin position="212"/>
        <end position="217"/>
    </location>
</feature>
<keyword evidence="9" id="KW-0325">Glycoprotein</keyword>